<dbReference type="RefSeq" id="XP_056699022.1">
    <property type="nucleotide sequence ID" value="XM_056843044.1"/>
</dbReference>
<protein>
    <submittedName>
        <fullName evidence="3">Auxin-responsive protein SAUR64-like</fullName>
    </submittedName>
</protein>
<comment type="similarity">
    <text evidence="1">Belongs to the ARG7 family.</text>
</comment>
<keyword evidence="2" id="KW-1185">Reference proteome</keyword>
<reference evidence="3" key="2">
    <citation type="submission" date="2025-08" db="UniProtKB">
        <authorList>
            <consortium name="RefSeq"/>
        </authorList>
    </citation>
    <scope>IDENTIFICATION</scope>
    <source>
        <tissue evidence="3">Leaf</tissue>
    </source>
</reference>
<name>A0ABM3RTT0_SPIOL</name>
<dbReference type="InterPro" id="IPR003676">
    <property type="entry name" value="SAUR_fam"/>
</dbReference>
<organism evidence="2 3">
    <name type="scientific">Spinacia oleracea</name>
    <name type="common">Spinach</name>
    <dbReference type="NCBI Taxonomy" id="3562"/>
    <lineage>
        <taxon>Eukaryota</taxon>
        <taxon>Viridiplantae</taxon>
        <taxon>Streptophyta</taxon>
        <taxon>Embryophyta</taxon>
        <taxon>Tracheophyta</taxon>
        <taxon>Spermatophyta</taxon>
        <taxon>Magnoliopsida</taxon>
        <taxon>eudicotyledons</taxon>
        <taxon>Gunneridae</taxon>
        <taxon>Pentapetalae</taxon>
        <taxon>Caryophyllales</taxon>
        <taxon>Chenopodiaceae</taxon>
        <taxon>Chenopodioideae</taxon>
        <taxon>Anserineae</taxon>
        <taxon>Spinacia</taxon>
    </lineage>
</organism>
<dbReference type="Proteomes" id="UP000813463">
    <property type="component" value="Chromosome 4"/>
</dbReference>
<gene>
    <name evidence="3" type="primary">LOC130472347</name>
</gene>
<proteinExistence type="inferred from homology"/>
<dbReference type="PANTHER" id="PTHR31175">
    <property type="entry name" value="AUXIN-RESPONSIVE FAMILY PROTEIN"/>
    <property type="match status" value="1"/>
</dbReference>
<dbReference type="PANTHER" id="PTHR31175:SF82">
    <property type="entry name" value="AUXIN-RESPONSIVE PROTEIN SAUR65"/>
    <property type="match status" value="1"/>
</dbReference>
<evidence type="ECO:0000313" key="2">
    <source>
        <dbReference type="Proteomes" id="UP000813463"/>
    </source>
</evidence>
<evidence type="ECO:0000313" key="3">
    <source>
        <dbReference type="RefSeq" id="XP_056699022.1"/>
    </source>
</evidence>
<reference evidence="2" key="1">
    <citation type="journal article" date="2021" name="Nat. Commun.">
        <title>Genomic analyses provide insights into spinach domestication and the genetic basis of agronomic traits.</title>
        <authorList>
            <person name="Cai X."/>
            <person name="Sun X."/>
            <person name="Xu C."/>
            <person name="Sun H."/>
            <person name="Wang X."/>
            <person name="Ge C."/>
            <person name="Zhang Z."/>
            <person name="Wang Q."/>
            <person name="Fei Z."/>
            <person name="Jiao C."/>
            <person name="Wang Q."/>
        </authorList>
    </citation>
    <scope>NUCLEOTIDE SEQUENCE [LARGE SCALE GENOMIC DNA]</scope>
    <source>
        <strain evidence="2">cv. Varoflay</strain>
    </source>
</reference>
<evidence type="ECO:0000256" key="1">
    <source>
        <dbReference type="ARBA" id="ARBA00006974"/>
    </source>
</evidence>
<sequence length="135" mass="15397">MISTNKLIQMARKWQKMAASSRRKISWPRPLADKGHFVVYTTDGRRFMIPLTCLKNEIFTELFRMAEEEFGIASSGPIMLPCDSSFMEYAISMIQRHAAQGLEKALITSLASCRYTSLSNEHQAQTKQQLLISSF</sequence>
<dbReference type="Pfam" id="PF02519">
    <property type="entry name" value="Auxin_inducible"/>
    <property type="match status" value="1"/>
</dbReference>
<dbReference type="GeneID" id="130472347"/>
<accession>A0ABM3RTT0</accession>